<evidence type="ECO:0000313" key="2">
    <source>
        <dbReference type="Proteomes" id="UP000578531"/>
    </source>
</evidence>
<comment type="caution">
    <text evidence="1">The sequence shown here is derived from an EMBL/GenBank/DDBJ whole genome shotgun (WGS) entry which is preliminary data.</text>
</comment>
<evidence type="ECO:0000313" key="1">
    <source>
        <dbReference type="EMBL" id="KAF6223849.1"/>
    </source>
</evidence>
<keyword evidence="2" id="KW-1185">Reference proteome</keyword>
<sequence>MGPIVTTREATQQLIWSLVQVSSGAGEQLPALPEVPLMTSDMPLLSVSHMPVPIFSIAFASYWWVRPDGRLLTLEELEGILHIFYPDQIFHALHRLRLFDRLESSDAENTTRVLNFLDEQKKQDLKRLAEICFQHFLKVTPGAQSRAQNLIGFEGRLNVLWWTRSLYAFGYRKRPTIDGEECRDDQLYLIHWLCNECTDDEGDLPTEWDVVTMVGHHYNIDIRIDQRFEPYVTLADPANWTSRMVSNALRDDKHATHFGRKADLLHRECTKLGLLMNPALIPEEVE</sequence>
<organism evidence="1 2">
    <name type="scientific">Letharia columbiana</name>
    <dbReference type="NCBI Taxonomy" id="112416"/>
    <lineage>
        <taxon>Eukaryota</taxon>
        <taxon>Fungi</taxon>
        <taxon>Dikarya</taxon>
        <taxon>Ascomycota</taxon>
        <taxon>Pezizomycotina</taxon>
        <taxon>Lecanoromycetes</taxon>
        <taxon>OSLEUM clade</taxon>
        <taxon>Lecanoromycetidae</taxon>
        <taxon>Lecanorales</taxon>
        <taxon>Lecanorineae</taxon>
        <taxon>Parmeliaceae</taxon>
        <taxon>Letharia</taxon>
    </lineage>
</organism>
<proteinExistence type="predicted"/>
<reference evidence="1 2" key="1">
    <citation type="journal article" date="2020" name="Genomics">
        <title>Complete, high-quality genomes from long-read metagenomic sequencing of two wolf lichen thalli reveals enigmatic genome architecture.</title>
        <authorList>
            <person name="McKenzie S.K."/>
            <person name="Walston R.F."/>
            <person name="Allen J.L."/>
        </authorList>
    </citation>
    <scope>NUCLEOTIDE SEQUENCE [LARGE SCALE GENOMIC DNA]</scope>
    <source>
        <strain evidence="1">WasteWater2</strain>
    </source>
</reference>
<dbReference type="EMBL" id="JACCJC010000131">
    <property type="protein sequence ID" value="KAF6223849.1"/>
    <property type="molecule type" value="Genomic_DNA"/>
</dbReference>
<name>A0A8H6FDH0_9LECA</name>
<protein>
    <submittedName>
        <fullName evidence="1">Uncharacterized protein</fullName>
    </submittedName>
</protein>
<dbReference type="RefSeq" id="XP_037158161.1">
    <property type="nucleotide sequence ID" value="XM_037315005.1"/>
</dbReference>
<dbReference type="AlphaFoldDB" id="A0A8H6FDH0"/>
<gene>
    <name evidence="1" type="ORF">HO173_013181</name>
</gene>
<accession>A0A8H6FDH0</accession>
<dbReference type="Proteomes" id="UP000578531">
    <property type="component" value="Unassembled WGS sequence"/>
</dbReference>
<dbReference type="GeneID" id="59294809"/>